<evidence type="ECO:0000313" key="1">
    <source>
        <dbReference type="EMBL" id="OGD85000.1"/>
    </source>
</evidence>
<reference evidence="1 2" key="1">
    <citation type="journal article" date="2016" name="Nat. Commun.">
        <title>Thousands of microbial genomes shed light on interconnected biogeochemical processes in an aquifer system.</title>
        <authorList>
            <person name="Anantharaman K."/>
            <person name="Brown C.T."/>
            <person name="Hug L.A."/>
            <person name="Sharon I."/>
            <person name="Castelle C.J."/>
            <person name="Probst A.J."/>
            <person name="Thomas B.C."/>
            <person name="Singh A."/>
            <person name="Wilkins M.J."/>
            <person name="Karaoz U."/>
            <person name="Brodie E.L."/>
            <person name="Williams K.H."/>
            <person name="Hubbard S.S."/>
            <person name="Banfield J.F."/>
        </authorList>
    </citation>
    <scope>NUCLEOTIDE SEQUENCE [LARGE SCALE GENOMIC DNA]</scope>
</reference>
<organism evidence="1 2">
    <name type="scientific">Candidatus Curtissbacteria bacterium RBG_13_40_7</name>
    <dbReference type="NCBI Taxonomy" id="1797706"/>
    <lineage>
        <taxon>Bacteria</taxon>
        <taxon>Candidatus Curtissiibacteriota</taxon>
    </lineage>
</organism>
<evidence type="ECO:0008006" key="3">
    <source>
        <dbReference type="Google" id="ProtNLM"/>
    </source>
</evidence>
<name>A0A1F5FZF5_9BACT</name>
<gene>
    <name evidence="1" type="ORF">A2165_04105</name>
</gene>
<dbReference type="Gene3D" id="3.60.15.10">
    <property type="entry name" value="Ribonuclease Z/Hydroxyacylglutathione hydrolase-like"/>
    <property type="match status" value="1"/>
</dbReference>
<dbReference type="Proteomes" id="UP000179252">
    <property type="component" value="Unassembled WGS sequence"/>
</dbReference>
<protein>
    <recommendedName>
        <fullName evidence="3">Lactamase</fullName>
    </recommendedName>
</protein>
<dbReference type="Pfam" id="PF13483">
    <property type="entry name" value="Lactamase_B_3"/>
    <property type="match status" value="1"/>
</dbReference>
<dbReference type="PANTHER" id="PTHR42967:SF1">
    <property type="entry name" value="MBL FOLD METALLO-HYDROLASE"/>
    <property type="match status" value="1"/>
</dbReference>
<dbReference type="InterPro" id="IPR036866">
    <property type="entry name" value="RibonucZ/Hydroxyglut_hydro"/>
</dbReference>
<sequence>MVDIWWYGQSCFKIKGKSASVVVDPYNSEFTGFRPLKLEANIVCVTHDHKDHNEVGSVKGVEEGKDPFVISGPGEYEITGVNIEGIASFHDEKEGSERGINTIYLITIDDINIVHLGDLGQKKLTQEQIEQLSSCDVLMIPVGGVYTIGAKDAPDVIAQLEPKIVVPMHYKVDGLKINLDPLDKFLSTMGKKQEPTAKLSVTQERLPEEVEIVILEKQ</sequence>
<comment type="caution">
    <text evidence="1">The sequence shown here is derived from an EMBL/GenBank/DDBJ whole genome shotgun (WGS) entry which is preliminary data.</text>
</comment>
<proteinExistence type="predicted"/>
<dbReference type="SUPFAM" id="SSF56281">
    <property type="entry name" value="Metallo-hydrolase/oxidoreductase"/>
    <property type="match status" value="1"/>
</dbReference>
<evidence type="ECO:0000313" key="2">
    <source>
        <dbReference type="Proteomes" id="UP000179252"/>
    </source>
</evidence>
<dbReference type="EMBL" id="MFAU01000004">
    <property type="protein sequence ID" value="OGD85000.1"/>
    <property type="molecule type" value="Genomic_DNA"/>
</dbReference>
<dbReference type="AlphaFoldDB" id="A0A1F5FZF5"/>
<accession>A0A1F5FZF5</accession>
<dbReference type="PANTHER" id="PTHR42967">
    <property type="entry name" value="METAL DEPENDENT HYDROLASE"/>
    <property type="match status" value="1"/>
</dbReference>